<protein>
    <recommendedName>
        <fullName evidence="3">Minor tail protein</fullName>
    </recommendedName>
</protein>
<keyword evidence="2" id="KW-1185">Reference proteome</keyword>
<evidence type="ECO:0000313" key="1">
    <source>
        <dbReference type="EMBL" id="GAA0967386.1"/>
    </source>
</evidence>
<reference evidence="2" key="1">
    <citation type="journal article" date="2019" name="Int. J. Syst. Evol. Microbiol.">
        <title>The Global Catalogue of Microorganisms (GCM) 10K type strain sequencing project: providing services to taxonomists for standard genome sequencing and annotation.</title>
        <authorList>
            <consortium name="The Broad Institute Genomics Platform"/>
            <consortium name="The Broad Institute Genome Sequencing Center for Infectious Disease"/>
            <person name="Wu L."/>
            <person name="Ma J."/>
        </authorList>
    </citation>
    <scope>NUCLEOTIDE SEQUENCE [LARGE SCALE GENOMIC DNA]</scope>
    <source>
        <strain evidence="2">JCM 10696</strain>
    </source>
</reference>
<sequence>MAKLILESQWDSLSLNAVEEQGYGIQAQPGTTGLGLPPVSPRWLEGAGDGAKYRGTRALPRDIDIPLKIVGRNRADLMDSVSRLSRMLSHECTLRMVQSDASEWTTKVVRSGGGDYAYGANTISDTYLELTLSLRSGDPYWTSAKVDRYEILGVQVVANPFVSNFMQLPMTAAQAPGDITWENTGDAHAFPLWEVHGPGKNFQATSWGGEVLRWEGSLEAGKVLYLDTRTTRVWDSTGVNRYDLLAAAPKFWTVPPGGSTAKAVLEEGSANSRILCSWQTRNWMVI</sequence>
<organism evidence="1 2">
    <name type="scientific">Actinocorallia libanotica</name>
    <dbReference type="NCBI Taxonomy" id="46162"/>
    <lineage>
        <taxon>Bacteria</taxon>
        <taxon>Bacillati</taxon>
        <taxon>Actinomycetota</taxon>
        <taxon>Actinomycetes</taxon>
        <taxon>Streptosporangiales</taxon>
        <taxon>Thermomonosporaceae</taxon>
        <taxon>Actinocorallia</taxon>
    </lineage>
</organism>
<evidence type="ECO:0008006" key="3">
    <source>
        <dbReference type="Google" id="ProtNLM"/>
    </source>
</evidence>
<accession>A0ABP4CEA1</accession>
<dbReference type="Proteomes" id="UP001500665">
    <property type="component" value="Unassembled WGS sequence"/>
</dbReference>
<dbReference type="EMBL" id="BAAAHH010000049">
    <property type="protein sequence ID" value="GAA0967386.1"/>
    <property type="molecule type" value="Genomic_DNA"/>
</dbReference>
<name>A0ABP4CEA1_9ACTN</name>
<proteinExistence type="predicted"/>
<comment type="caution">
    <text evidence="1">The sequence shown here is derived from an EMBL/GenBank/DDBJ whole genome shotgun (WGS) entry which is preliminary data.</text>
</comment>
<evidence type="ECO:0000313" key="2">
    <source>
        <dbReference type="Proteomes" id="UP001500665"/>
    </source>
</evidence>
<dbReference type="RefSeq" id="WP_344246577.1">
    <property type="nucleotide sequence ID" value="NZ_BAAAHH010000049.1"/>
</dbReference>
<gene>
    <name evidence="1" type="ORF">GCM10009550_71200</name>
</gene>